<feature type="compositionally biased region" description="Basic and acidic residues" evidence="1">
    <location>
        <begin position="1"/>
        <end position="31"/>
    </location>
</feature>
<name>A0A816XM01_9BILA</name>
<evidence type="ECO:0000256" key="1">
    <source>
        <dbReference type="SAM" id="MobiDB-lite"/>
    </source>
</evidence>
<organism evidence="2 3">
    <name type="scientific">Rotaria magnacalcarata</name>
    <dbReference type="NCBI Taxonomy" id="392030"/>
    <lineage>
        <taxon>Eukaryota</taxon>
        <taxon>Metazoa</taxon>
        <taxon>Spiralia</taxon>
        <taxon>Gnathifera</taxon>
        <taxon>Rotifera</taxon>
        <taxon>Eurotatoria</taxon>
        <taxon>Bdelloidea</taxon>
        <taxon>Philodinida</taxon>
        <taxon>Philodinidae</taxon>
        <taxon>Rotaria</taxon>
    </lineage>
</organism>
<gene>
    <name evidence="2" type="ORF">XDN619_LOCUS28023</name>
</gene>
<evidence type="ECO:0000313" key="2">
    <source>
        <dbReference type="EMBL" id="CAF2147519.1"/>
    </source>
</evidence>
<comment type="caution">
    <text evidence="2">The sequence shown here is derived from an EMBL/GenBank/DDBJ whole genome shotgun (WGS) entry which is preliminary data.</text>
</comment>
<dbReference type="AlphaFoldDB" id="A0A816XM01"/>
<proteinExistence type="predicted"/>
<reference evidence="2" key="1">
    <citation type="submission" date="2021-02" db="EMBL/GenBank/DDBJ databases">
        <authorList>
            <person name="Nowell W R."/>
        </authorList>
    </citation>
    <scope>NUCLEOTIDE SEQUENCE</scope>
</reference>
<dbReference type="Proteomes" id="UP000663887">
    <property type="component" value="Unassembled WGS sequence"/>
</dbReference>
<accession>A0A816XM01</accession>
<sequence>MVKSNAERNLSKNKLKSEQMKQKSRIRDNQRQRFNNQQSTTYKSRQSLPKDPSKRVDVTQHIAQVLNVIPTTTKHHKREQRSLSTALEELVIKFYYRGDVSYQMPSKRDCITVDDDGKKITLQKSSSSRYVNEANLLLK</sequence>
<evidence type="ECO:0000313" key="3">
    <source>
        <dbReference type="Proteomes" id="UP000663887"/>
    </source>
</evidence>
<feature type="region of interest" description="Disordered" evidence="1">
    <location>
        <begin position="1"/>
        <end position="57"/>
    </location>
</feature>
<dbReference type="EMBL" id="CAJNRG010013351">
    <property type="protein sequence ID" value="CAF2147519.1"/>
    <property type="molecule type" value="Genomic_DNA"/>
</dbReference>
<protein>
    <submittedName>
        <fullName evidence="2">Uncharacterized protein</fullName>
    </submittedName>
</protein>